<dbReference type="AlphaFoldDB" id="A0A559TKL9"/>
<evidence type="ECO:0000259" key="7">
    <source>
        <dbReference type="PROSITE" id="PS50850"/>
    </source>
</evidence>
<gene>
    <name evidence="8" type="ORF">BCL32_0531</name>
</gene>
<organism evidence="8 9">
    <name type="scientific">Rhizobium mongolense USDA 1844</name>
    <dbReference type="NCBI Taxonomy" id="1079460"/>
    <lineage>
        <taxon>Bacteria</taxon>
        <taxon>Pseudomonadati</taxon>
        <taxon>Pseudomonadota</taxon>
        <taxon>Alphaproteobacteria</taxon>
        <taxon>Hyphomicrobiales</taxon>
        <taxon>Rhizobiaceae</taxon>
        <taxon>Rhizobium/Agrobacterium group</taxon>
        <taxon>Rhizobium</taxon>
    </lineage>
</organism>
<reference evidence="8 9" key="1">
    <citation type="submission" date="2019-06" db="EMBL/GenBank/DDBJ databases">
        <title>Pac Bio to generate improved reference genome sequences for organisms with transposon mutant libraries (support for FEBA project).</title>
        <authorList>
            <person name="Blow M."/>
        </authorList>
    </citation>
    <scope>NUCLEOTIDE SEQUENCE [LARGE SCALE GENOMIC DNA]</scope>
    <source>
        <strain evidence="8 9">USDA 1844</strain>
    </source>
</reference>
<dbReference type="InterPro" id="IPR036259">
    <property type="entry name" value="MFS_trans_sf"/>
</dbReference>
<feature type="transmembrane region" description="Helical" evidence="6">
    <location>
        <begin position="149"/>
        <end position="169"/>
    </location>
</feature>
<feature type="transmembrane region" description="Helical" evidence="6">
    <location>
        <begin position="51"/>
        <end position="73"/>
    </location>
</feature>
<comment type="caution">
    <text evidence="8">The sequence shown here is derived from an EMBL/GenBank/DDBJ whole genome shotgun (WGS) entry which is preliminary data.</text>
</comment>
<dbReference type="SUPFAM" id="SSF103473">
    <property type="entry name" value="MFS general substrate transporter"/>
    <property type="match status" value="1"/>
</dbReference>
<dbReference type="InterPro" id="IPR011701">
    <property type="entry name" value="MFS"/>
</dbReference>
<evidence type="ECO:0000313" key="9">
    <source>
        <dbReference type="Proteomes" id="UP000319824"/>
    </source>
</evidence>
<dbReference type="GO" id="GO:0005886">
    <property type="term" value="C:plasma membrane"/>
    <property type="evidence" value="ECO:0007669"/>
    <property type="project" value="UniProtKB-SubCell"/>
</dbReference>
<keyword evidence="5 6" id="KW-0472">Membrane</keyword>
<protein>
    <submittedName>
        <fullName evidence="8">Putative MFS family arabinose efflux permease</fullName>
    </submittedName>
</protein>
<proteinExistence type="predicted"/>
<feature type="transmembrane region" description="Helical" evidence="6">
    <location>
        <begin position="314"/>
        <end position="336"/>
    </location>
</feature>
<evidence type="ECO:0000313" key="8">
    <source>
        <dbReference type="EMBL" id="TVZ75117.1"/>
    </source>
</evidence>
<sequence>MERQHSYRGLLKIPGLFPLILAATLSRLAGRMFVLTLVLFVLAQFSSPALAGWLTFAAIVPGLVVSPVAGVLLDRVGPTIAVRIDMIASAVFIAAISFAGWEGWSSPPILFILVMLFSLSGPLGAAGTRTLLPRLVPPNTLDQANALDIAIYAIVDVVGPAMAGVVVTWLGPEAAMAMIAAGYAGAAICLSRVQRLPGLASTQTSFLRQTMEGIQLVSRQPTLRGLAVSYSLYTVTWGVFYVAVPVFVANHYATATDSLVTGILWAATGVAGGVGALFAGHVRTTGRERRVMAAGMLITAFAAWPLAAEFGFCGLAIGLMLAGVMSGPITVSLLTLRQRRTDPQQLGRVMSISISLNIAGFPLGSAIAGTAVTQSLLATFVLAGSASVVAAIATASIPPDTDRRPEVPLL</sequence>
<evidence type="ECO:0000256" key="3">
    <source>
        <dbReference type="ARBA" id="ARBA00022692"/>
    </source>
</evidence>
<accession>A0A559TKL9</accession>
<dbReference type="Gene3D" id="1.20.1250.20">
    <property type="entry name" value="MFS general substrate transporter like domains"/>
    <property type="match status" value="1"/>
</dbReference>
<feature type="transmembrane region" description="Helical" evidence="6">
    <location>
        <begin position="259"/>
        <end position="279"/>
    </location>
</feature>
<evidence type="ECO:0000256" key="5">
    <source>
        <dbReference type="ARBA" id="ARBA00023136"/>
    </source>
</evidence>
<dbReference type="Proteomes" id="UP000319824">
    <property type="component" value="Unassembled WGS sequence"/>
</dbReference>
<dbReference type="Pfam" id="PF07690">
    <property type="entry name" value="MFS_1"/>
    <property type="match status" value="1"/>
</dbReference>
<evidence type="ECO:0000256" key="4">
    <source>
        <dbReference type="ARBA" id="ARBA00022989"/>
    </source>
</evidence>
<dbReference type="PANTHER" id="PTHR23513">
    <property type="entry name" value="INTEGRAL MEMBRANE EFFLUX PROTEIN-RELATED"/>
    <property type="match status" value="1"/>
</dbReference>
<keyword evidence="2" id="KW-1003">Cell membrane</keyword>
<feature type="transmembrane region" description="Helical" evidence="6">
    <location>
        <begin position="80"/>
        <end position="101"/>
    </location>
</feature>
<evidence type="ECO:0000256" key="2">
    <source>
        <dbReference type="ARBA" id="ARBA00022475"/>
    </source>
</evidence>
<dbReference type="InterPro" id="IPR020846">
    <property type="entry name" value="MFS_dom"/>
</dbReference>
<feature type="domain" description="Major facilitator superfamily (MFS) profile" evidence="7">
    <location>
        <begin position="222"/>
        <end position="410"/>
    </location>
</feature>
<feature type="transmembrane region" description="Helical" evidence="6">
    <location>
        <begin position="20"/>
        <end position="45"/>
    </location>
</feature>
<dbReference type="CDD" id="cd06173">
    <property type="entry name" value="MFS_MefA_like"/>
    <property type="match status" value="1"/>
</dbReference>
<dbReference type="PROSITE" id="PS50850">
    <property type="entry name" value="MFS"/>
    <property type="match status" value="1"/>
</dbReference>
<feature type="transmembrane region" description="Helical" evidence="6">
    <location>
        <begin position="230"/>
        <end position="253"/>
    </location>
</feature>
<evidence type="ECO:0000256" key="6">
    <source>
        <dbReference type="SAM" id="Phobius"/>
    </source>
</evidence>
<comment type="subcellular location">
    <subcellularLocation>
        <location evidence="1">Cell membrane</location>
        <topology evidence="1">Multi-pass membrane protein</topology>
    </subcellularLocation>
</comment>
<feature type="transmembrane region" description="Helical" evidence="6">
    <location>
        <begin position="291"/>
        <end position="308"/>
    </location>
</feature>
<dbReference type="GO" id="GO:0022857">
    <property type="term" value="F:transmembrane transporter activity"/>
    <property type="evidence" value="ECO:0007669"/>
    <property type="project" value="InterPro"/>
</dbReference>
<evidence type="ECO:0000256" key="1">
    <source>
        <dbReference type="ARBA" id="ARBA00004651"/>
    </source>
</evidence>
<name>A0A559TKL9_9HYPH</name>
<keyword evidence="4 6" id="KW-1133">Transmembrane helix</keyword>
<feature type="transmembrane region" description="Helical" evidence="6">
    <location>
        <begin position="375"/>
        <end position="395"/>
    </location>
</feature>
<feature type="transmembrane region" description="Helical" evidence="6">
    <location>
        <begin position="175"/>
        <end position="193"/>
    </location>
</feature>
<dbReference type="EMBL" id="VISO01000001">
    <property type="protein sequence ID" value="TVZ75117.1"/>
    <property type="molecule type" value="Genomic_DNA"/>
</dbReference>
<dbReference type="PANTHER" id="PTHR23513:SF11">
    <property type="entry name" value="STAPHYLOFERRIN A TRANSPORTER"/>
    <property type="match status" value="1"/>
</dbReference>
<feature type="transmembrane region" description="Helical" evidence="6">
    <location>
        <begin position="107"/>
        <end position="128"/>
    </location>
</feature>
<keyword evidence="3 6" id="KW-0812">Transmembrane</keyword>
<feature type="transmembrane region" description="Helical" evidence="6">
    <location>
        <begin position="348"/>
        <end position="369"/>
    </location>
</feature>